<accession>A0ABR1DV59</accession>
<comment type="caution">
    <text evidence="1">The sequence shown here is derived from an EMBL/GenBank/DDBJ whole genome shotgun (WGS) entry which is preliminary data.</text>
</comment>
<dbReference type="EMBL" id="JAVFWL010000005">
    <property type="protein sequence ID" value="KAK6754318.1"/>
    <property type="molecule type" value="Genomic_DNA"/>
</dbReference>
<evidence type="ECO:0000313" key="2">
    <source>
        <dbReference type="Proteomes" id="UP001303046"/>
    </source>
</evidence>
<name>A0ABR1DV59_NECAM</name>
<evidence type="ECO:0000313" key="1">
    <source>
        <dbReference type="EMBL" id="KAK6754318.1"/>
    </source>
</evidence>
<dbReference type="Proteomes" id="UP001303046">
    <property type="component" value="Unassembled WGS sequence"/>
</dbReference>
<keyword evidence="2" id="KW-1185">Reference proteome</keyword>
<gene>
    <name evidence="1" type="primary">Necator_chrV.g18155</name>
    <name evidence="1" type="ORF">RB195_013364</name>
</gene>
<reference evidence="1 2" key="1">
    <citation type="submission" date="2023-08" db="EMBL/GenBank/DDBJ databases">
        <title>A Necator americanus chromosomal reference genome.</title>
        <authorList>
            <person name="Ilik V."/>
            <person name="Petrzelkova K.J."/>
            <person name="Pardy F."/>
            <person name="Fuh T."/>
            <person name="Niatou-Singa F.S."/>
            <person name="Gouil Q."/>
            <person name="Baker L."/>
            <person name="Ritchie M.E."/>
            <person name="Jex A.R."/>
            <person name="Gazzola D."/>
            <person name="Li H."/>
            <person name="Toshio Fujiwara R."/>
            <person name="Zhan B."/>
            <person name="Aroian R.V."/>
            <person name="Pafco B."/>
            <person name="Schwarz E.M."/>
        </authorList>
    </citation>
    <scope>NUCLEOTIDE SEQUENCE [LARGE SCALE GENOMIC DNA]</scope>
    <source>
        <strain evidence="1 2">Aroian</strain>
        <tissue evidence="1">Whole animal</tissue>
    </source>
</reference>
<proteinExistence type="predicted"/>
<protein>
    <submittedName>
        <fullName evidence="1">Uncharacterized protein</fullName>
    </submittedName>
</protein>
<sequence>MFILLPLEEAEASVAQSVRGSSVNARSMVRNRPSANQATHPSEVDKLVPDFSGRLKTPTRRIGEPSQIPVTLFGCS</sequence>
<organism evidence="1 2">
    <name type="scientific">Necator americanus</name>
    <name type="common">Human hookworm</name>
    <dbReference type="NCBI Taxonomy" id="51031"/>
    <lineage>
        <taxon>Eukaryota</taxon>
        <taxon>Metazoa</taxon>
        <taxon>Ecdysozoa</taxon>
        <taxon>Nematoda</taxon>
        <taxon>Chromadorea</taxon>
        <taxon>Rhabditida</taxon>
        <taxon>Rhabditina</taxon>
        <taxon>Rhabditomorpha</taxon>
        <taxon>Strongyloidea</taxon>
        <taxon>Ancylostomatidae</taxon>
        <taxon>Bunostominae</taxon>
        <taxon>Necator</taxon>
    </lineage>
</organism>